<gene>
    <name evidence="1" type="ORF">CEXT_340181</name>
</gene>
<sequence length="94" mass="10460">MPPNMAKRRLIRGQTAVSMPSTLLLPNTSLQRSLGGANPLFTPWTSIPWGSSGQVGNCGLRKFFGDAPIWGSSQMGFKYQLVRIEYFRKKCVLL</sequence>
<proteinExistence type="predicted"/>
<comment type="caution">
    <text evidence="1">The sequence shown here is derived from an EMBL/GenBank/DDBJ whole genome shotgun (WGS) entry which is preliminary data.</text>
</comment>
<dbReference type="EMBL" id="BPLR01012054">
    <property type="protein sequence ID" value="GIY50983.1"/>
    <property type="molecule type" value="Genomic_DNA"/>
</dbReference>
<evidence type="ECO:0000313" key="1">
    <source>
        <dbReference type="EMBL" id="GIY50983.1"/>
    </source>
</evidence>
<accession>A0AAV4TWP8</accession>
<protein>
    <submittedName>
        <fullName evidence="1">Uncharacterized protein</fullName>
    </submittedName>
</protein>
<keyword evidence="2" id="KW-1185">Reference proteome</keyword>
<evidence type="ECO:0000313" key="2">
    <source>
        <dbReference type="Proteomes" id="UP001054945"/>
    </source>
</evidence>
<reference evidence="1 2" key="1">
    <citation type="submission" date="2021-06" db="EMBL/GenBank/DDBJ databases">
        <title>Caerostris extrusa draft genome.</title>
        <authorList>
            <person name="Kono N."/>
            <person name="Arakawa K."/>
        </authorList>
    </citation>
    <scope>NUCLEOTIDE SEQUENCE [LARGE SCALE GENOMIC DNA]</scope>
</reference>
<name>A0AAV4TWP8_CAEEX</name>
<organism evidence="1 2">
    <name type="scientific">Caerostris extrusa</name>
    <name type="common">Bark spider</name>
    <name type="synonym">Caerostris bankana</name>
    <dbReference type="NCBI Taxonomy" id="172846"/>
    <lineage>
        <taxon>Eukaryota</taxon>
        <taxon>Metazoa</taxon>
        <taxon>Ecdysozoa</taxon>
        <taxon>Arthropoda</taxon>
        <taxon>Chelicerata</taxon>
        <taxon>Arachnida</taxon>
        <taxon>Araneae</taxon>
        <taxon>Araneomorphae</taxon>
        <taxon>Entelegynae</taxon>
        <taxon>Araneoidea</taxon>
        <taxon>Araneidae</taxon>
        <taxon>Caerostris</taxon>
    </lineage>
</organism>
<dbReference type="AlphaFoldDB" id="A0AAV4TWP8"/>
<dbReference type="Proteomes" id="UP001054945">
    <property type="component" value="Unassembled WGS sequence"/>
</dbReference>